<dbReference type="EMBL" id="KZ451973">
    <property type="protein sequence ID" value="PKA56356.1"/>
    <property type="molecule type" value="Genomic_DNA"/>
</dbReference>
<sequence length="149" mass="16617">MTSISSRLLLLLLFLLPLVTTSVFSPRLTYINKIPLDVNDGFAFSVANHAAQSICARTQKGFHVTVIVSMSYSQVLLTGSFTAAHVICLSTTFHTTVWGQFTDDRAHVIGNAARDVMIQAVFTMRGEQDLEKFFSWQSDDFKFSILGYL</sequence>
<accession>A0A2I0ALM0</accession>
<dbReference type="AlphaFoldDB" id="A0A2I0ALM0"/>
<reference evidence="2 3" key="1">
    <citation type="journal article" date="2017" name="Nature">
        <title>The Apostasia genome and the evolution of orchids.</title>
        <authorList>
            <person name="Zhang G.Q."/>
            <person name="Liu K.W."/>
            <person name="Li Z."/>
            <person name="Lohaus R."/>
            <person name="Hsiao Y.Y."/>
            <person name="Niu S.C."/>
            <person name="Wang J.Y."/>
            <person name="Lin Y.C."/>
            <person name="Xu Q."/>
            <person name="Chen L.J."/>
            <person name="Yoshida K."/>
            <person name="Fujiwara S."/>
            <person name="Wang Z.W."/>
            <person name="Zhang Y.Q."/>
            <person name="Mitsuda N."/>
            <person name="Wang M."/>
            <person name="Liu G.H."/>
            <person name="Pecoraro L."/>
            <person name="Huang H.X."/>
            <person name="Xiao X.J."/>
            <person name="Lin M."/>
            <person name="Wu X.Y."/>
            <person name="Wu W.L."/>
            <person name="Chen Y.Y."/>
            <person name="Chang S.B."/>
            <person name="Sakamoto S."/>
            <person name="Ohme-Takagi M."/>
            <person name="Yagi M."/>
            <person name="Zeng S.J."/>
            <person name="Shen C.Y."/>
            <person name="Yeh C.M."/>
            <person name="Luo Y.B."/>
            <person name="Tsai W.C."/>
            <person name="Van de Peer Y."/>
            <person name="Liu Z.J."/>
        </authorList>
    </citation>
    <scope>NUCLEOTIDE SEQUENCE [LARGE SCALE GENOMIC DNA]</scope>
    <source>
        <strain evidence="3">cv. Shenzhen</strain>
        <tissue evidence="2">Stem</tissue>
    </source>
</reference>
<protein>
    <submittedName>
        <fullName evidence="2">Uncharacterized protein</fullName>
    </submittedName>
</protein>
<dbReference type="Proteomes" id="UP000236161">
    <property type="component" value="Unassembled WGS sequence"/>
</dbReference>
<keyword evidence="3" id="KW-1185">Reference proteome</keyword>
<evidence type="ECO:0000313" key="3">
    <source>
        <dbReference type="Proteomes" id="UP000236161"/>
    </source>
</evidence>
<gene>
    <name evidence="2" type="ORF">AXF42_Ash014859</name>
</gene>
<keyword evidence="1" id="KW-0732">Signal</keyword>
<feature type="signal peptide" evidence="1">
    <location>
        <begin position="1"/>
        <end position="21"/>
    </location>
</feature>
<organism evidence="2 3">
    <name type="scientific">Apostasia shenzhenica</name>
    <dbReference type="NCBI Taxonomy" id="1088818"/>
    <lineage>
        <taxon>Eukaryota</taxon>
        <taxon>Viridiplantae</taxon>
        <taxon>Streptophyta</taxon>
        <taxon>Embryophyta</taxon>
        <taxon>Tracheophyta</taxon>
        <taxon>Spermatophyta</taxon>
        <taxon>Magnoliopsida</taxon>
        <taxon>Liliopsida</taxon>
        <taxon>Asparagales</taxon>
        <taxon>Orchidaceae</taxon>
        <taxon>Apostasioideae</taxon>
        <taxon>Apostasia</taxon>
    </lineage>
</organism>
<proteinExistence type="predicted"/>
<feature type="chain" id="PRO_5014173429" evidence="1">
    <location>
        <begin position="22"/>
        <end position="149"/>
    </location>
</feature>
<name>A0A2I0ALM0_9ASPA</name>
<evidence type="ECO:0000313" key="2">
    <source>
        <dbReference type="EMBL" id="PKA56356.1"/>
    </source>
</evidence>
<evidence type="ECO:0000256" key="1">
    <source>
        <dbReference type="SAM" id="SignalP"/>
    </source>
</evidence>